<keyword evidence="2" id="KW-1003">Cell membrane</keyword>
<feature type="transmembrane region" description="Helical" evidence="11">
    <location>
        <begin position="41"/>
        <end position="62"/>
    </location>
</feature>
<feature type="transmembrane region" description="Helical" evidence="11">
    <location>
        <begin position="268"/>
        <end position="293"/>
    </location>
</feature>
<evidence type="ECO:0000256" key="4">
    <source>
        <dbReference type="ARBA" id="ARBA00022692"/>
    </source>
</evidence>
<evidence type="ECO:0000313" key="13">
    <source>
        <dbReference type="Proteomes" id="UP000268350"/>
    </source>
</evidence>
<keyword evidence="4 11" id="KW-0812">Transmembrane</keyword>
<name>A0A3B0J8H3_DROGU</name>
<proteinExistence type="inferred from homology"/>
<dbReference type="OrthoDB" id="6617147at2759"/>
<keyword evidence="5 11" id="KW-0552">Olfaction</keyword>
<evidence type="ECO:0000256" key="9">
    <source>
        <dbReference type="ARBA" id="ARBA00023224"/>
    </source>
</evidence>
<keyword evidence="3 11" id="KW-0716">Sensory transduction</keyword>
<comment type="caution">
    <text evidence="11">Lacks conserved residue(s) required for the propagation of feature annotation.</text>
</comment>
<dbReference type="Proteomes" id="UP000268350">
    <property type="component" value="Unassembled WGS sequence"/>
</dbReference>
<dbReference type="EMBL" id="OUUW01000002">
    <property type="protein sequence ID" value="SPP76172.1"/>
    <property type="molecule type" value="Genomic_DNA"/>
</dbReference>
<feature type="transmembrane region" description="Helical" evidence="11">
    <location>
        <begin position="188"/>
        <end position="208"/>
    </location>
</feature>
<dbReference type="STRING" id="7266.A0A3B0J8H3"/>
<accession>A0A3B0J8H3</accession>
<dbReference type="GO" id="GO:0005886">
    <property type="term" value="C:plasma membrane"/>
    <property type="evidence" value="ECO:0007669"/>
    <property type="project" value="UniProtKB-SubCell"/>
</dbReference>
<dbReference type="AlphaFoldDB" id="A0A3B0J8H3"/>
<evidence type="ECO:0000256" key="8">
    <source>
        <dbReference type="ARBA" id="ARBA00023170"/>
    </source>
</evidence>
<evidence type="ECO:0000256" key="10">
    <source>
        <dbReference type="ARBA" id="ARBA00038679"/>
    </source>
</evidence>
<dbReference type="PANTHER" id="PTHR21137:SF44">
    <property type="entry name" value="ODORANT RECEPTOR 13A-RELATED"/>
    <property type="match status" value="1"/>
</dbReference>
<evidence type="ECO:0000256" key="2">
    <source>
        <dbReference type="ARBA" id="ARBA00022475"/>
    </source>
</evidence>
<evidence type="ECO:0000313" key="12">
    <source>
        <dbReference type="EMBL" id="SPP76172.1"/>
    </source>
</evidence>
<feature type="transmembrane region" description="Helical" evidence="11">
    <location>
        <begin position="74"/>
        <end position="95"/>
    </location>
</feature>
<comment type="subcellular location">
    <subcellularLocation>
        <location evidence="1 11">Cell membrane</location>
        <topology evidence="1 11">Multi-pass membrane protein</topology>
    </subcellularLocation>
</comment>
<dbReference type="Pfam" id="PF02949">
    <property type="entry name" value="7tm_6"/>
    <property type="match status" value="2"/>
</dbReference>
<dbReference type="OMA" id="MAPRFEW"/>
<organism evidence="12 13">
    <name type="scientific">Drosophila guanche</name>
    <name type="common">Fruit fly</name>
    <dbReference type="NCBI Taxonomy" id="7266"/>
    <lineage>
        <taxon>Eukaryota</taxon>
        <taxon>Metazoa</taxon>
        <taxon>Ecdysozoa</taxon>
        <taxon>Arthropoda</taxon>
        <taxon>Hexapoda</taxon>
        <taxon>Insecta</taxon>
        <taxon>Pterygota</taxon>
        <taxon>Neoptera</taxon>
        <taxon>Endopterygota</taxon>
        <taxon>Diptera</taxon>
        <taxon>Brachycera</taxon>
        <taxon>Muscomorpha</taxon>
        <taxon>Ephydroidea</taxon>
        <taxon>Drosophilidae</taxon>
        <taxon>Drosophila</taxon>
        <taxon>Sophophora</taxon>
    </lineage>
</organism>
<dbReference type="GO" id="GO:0004984">
    <property type="term" value="F:olfactory receptor activity"/>
    <property type="evidence" value="ECO:0007669"/>
    <property type="project" value="InterPro"/>
</dbReference>
<evidence type="ECO:0000256" key="1">
    <source>
        <dbReference type="ARBA" id="ARBA00004651"/>
    </source>
</evidence>
<evidence type="ECO:0000256" key="6">
    <source>
        <dbReference type="ARBA" id="ARBA00022989"/>
    </source>
</evidence>
<gene>
    <name evidence="12" type="ORF">DGUA_6G006661</name>
</gene>
<evidence type="ECO:0000256" key="5">
    <source>
        <dbReference type="ARBA" id="ARBA00022725"/>
    </source>
</evidence>
<dbReference type="PANTHER" id="PTHR21137">
    <property type="entry name" value="ODORANT RECEPTOR"/>
    <property type="match status" value="1"/>
</dbReference>
<reference evidence="13" key="1">
    <citation type="submission" date="2018-01" db="EMBL/GenBank/DDBJ databases">
        <authorList>
            <person name="Alioto T."/>
            <person name="Alioto T."/>
        </authorList>
    </citation>
    <scope>NUCLEOTIDE SEQUENCE [LARGE SCALE GENOMIC DNA]</scope>
</reference>
<protein>
    <recommendedName>
        <fullName evidence="11">Odorant receptor</fullName>
    </recommendedName>
</protein>
<sequence length="418" mass="48377">MQLEDLMSYQDFAFRYFGMAPRFEWPDRRTVAPKQTATRQIIWVVGALSLAYQSLGTIIYWAVFNSQPKEIDMYVAKIAEMGSVLGLTLIGFLNICTLTYKRPKIEVVLAELQELYPEPRRRYFRIRHYNEQGVGLMKFVTMFYVILVLYYNIAPLVILLWEHHMDSQDISYRAQSYTWYPWRVHGSVLGYAAAYLSQAIGGTVAVGFSMSIQHLICLFTVQLELHFDALASQLTGLDAKEFTANEQLRFLITYHLRILRLADQINRLFDFTFMISLVVSTFAICLTSVAMLLLDLNTALQYVSGLIAFVIHHFLICYRGSVVTVSMVGMFLFIIYTFSKCHDGTQVTMASDKVMPAAFYNNWYEGDLAYRKMLLMLMMCSTKPYIWRTYNLANVSIETYMATLKLSYQMFTFARSLK</sequence>
<dbReference type="GO" id="GO:0007165">
    <property type="term" value="P:signal transduction"/>
    <property type="evidence" value="ECO:0007669"/>
    <property type="project" value="UniProtKB-KW"/>
</dbReference>
<feature type="transmembrane region" description="Helical" evidence="11">
    <location>
        <begin position="322"/>
        <end position="339"/>
    </location>
</feature>
<comment type="subunit">
    <text evidence="10">Interacts with Orco. Complexes exist early in the endomembrane system in olfactory sensory neurons (OSNs), coupling these complexes to the conserved ciliary trafficking pathway.</text>
</comment>
<keyword evidence="7 11" id="KW-0472">Membrane</keyword>
<evidence type="ECO:0000256" key="7">
    <source>
        <dbReference type="ARBA" id="ARBA00023136"/>
    </source>
</evidence>
<dbReference type="GO" id="GO:0005549">
    <property type="term" value="F:odorant binding"/>
    <property type="evidence" value="ECO:0007669"/>
    <property type="project" value="InterPro"/>
</dbReference>
<feature type="transmembrane region" description="Helical" evidence="11">
    <location>
        <begin position="135"/>
        <end position="161"/>
    </location>
</feature>
<evidence type="ECO:0000256" key="3">
    <source>
        <dbReference type="ARBA" id="ARBA00022606"/>
    </source>
</evidence>
<evidence type="ECO:0000256" key="11">
    <source>
        <dbReference type="RuleBase" id="RU351113"/>
    </source>
</evidence>
<keyword evidence="6 11" id="KW-1133">Transmembrane helix</keyword>
<comment type="similarity">
    <text evidence="11">Belongs to the insect chemoreceptor superfamily. Heteromeric odorant receptor channel (TC 1.A.69) family.</text>
</comment>
<keyword evidence="13" id="KW-1185">Reference proteome</keyword>
<keyword evidence="8 11" id="KW-0675">Receptor</keyword>
<keyword evidence="9 11" id="KW-0807">Transducer</keyword>
<dbReference type="InterPro" id="IPR004117">
    <property type="entry name" value="7tm6_olfct_rcpt"/>
</dbReference>